<feature type="transmembrane region" description="Helical" evidence="2">
    <location>
        <begin position="120"/>
        <end position="140"/>
    </location>
</feature>
<evidence type="ECO:0000313" key="3">
    <source>
        <dbReference type="EMBL" id="MBO1512384.1"/>
    </source>
</evidence>
<protein>
    <recommendedName>
        <fullName evidence="1">Signal peptidase I</fullName>
        <ecNumber evidence="1">3.4.21.89</ecNumber>
    </recommendedName>
</protein>
<dbReference type="GO" id="GO:0009003">
    <property type="term" value="F:signal peptidase activity"/>
    <property type="evidence" value="ECO:0007669"/>
    <property type="project" value="UniProtKB-EC"/>
</dbReference>
<evidence type="ECO:0000313" key="4">
    <source>
        <dbReference type="Proteomes" id="UP000663981"/>
    </source>
</evidence>
<keyword evidence="3" id="KW-0378">Hydrolase</keyword>
<accession>A0ABS3N2D6</accession>
<reference evidence="3 4" key="1">
    <citation type="submission" date="2021-03" db="EMBL/GenBank/DDBJ databases">
        <title>Whole genome sequence of Metabacillus bambusae BG109.</title>
        <authorList>
            <person name="Jeong J.W."/>
        </authorList>
    </citation>
    <scope>NUCLEOTIDE SEQUENCE [LARGE SCALE GENOMIC DNA]</scope>
    <source>
        <strain evidence="3 4">BG109</strain>
    </source>
</reference>
<dbReference type="EC" id="3.4.21.89" evidence="1"/>
<keyword evidence="2" id="KW-0812">Transmembrane</keyword>
<keyword evidence="2" id="KW-0472">Membrane</keyword>
<dbReference type="EMBL" id="JAGDEL010000007">
    <property type="protein sequence ID" value="MBO1512384.1"/>
    <property type="molecule type" value="Genomic_DNA"/>
</dbReference>
<sequence>MDWCKMQFNKDTVDLLIRTMQKYGWMDLPSYGTSMYPFIQKGNICRFVEFNEKTVKKGDILLYHSSSGQLIAHRFLGEKKIKDQLKYELKGDTNICSDELINQDQIIGKLVTINKQKKKVYITDLSAILWGYMIVSIPYISKILKSYLSLKESIKTRSGVSI</sequence>
<proteinExistence type="predicted"/>
<evidence type="ECO:0000256" key="1">
    <source>
        <dbReference type="NCBIfam" id="TIGR02228"/>
    </source>
</evidence>
<dbReference type="RefSeq" id="WP_207978383.1">
    <property type="nucleotide sequence ID" value="NZ_JAGDEL010000007.1"/>
</dbReference>
<dbReference type="Proteomes" id="UP000663981">
    <property type="component" value="Unassembled WGS sequence"/>
</dbReference>
<comment type="caution">
    <text evidence="3">The sequence shown here is derived from an EMBL/GenBank/DDBJ whole genome shotgun (WGS) entry which is preliminary data.</text>
</comment>
<dbReference type="NCBIfam" id="TIGR02228">
    <property type="entry name" value="sigpep_I_arch"/>
    <property type="match status" value="1"/>
</dbReference>
<gene>
    <name evidence="3" type="ORF">I7822_11965</name>
</gene>
<keyword evidence="4" id="KW-1185">Reference proteome</keyword>
<organism evidence="3 4">
    <name type="scientific">Metabacillus bambusae</name>
    <dbReference type="NCBI Taxonomy" id="2795218"/>
    <lineage>
        <taxon>Bacteria</taxon>
        <taxon>Bacillati</taxon>
        <taxon>Bacillota</taxon>
        <taxon>Bacilli</taxon>
        <taxon>Bacillales</taxon>
        <taxon>Bacillaceae</taxon>
        <taxon>Metabacillus</taxon>
    </lineage>
</organism>
<keyword evidence="2" id="KW-1133">Transmembrane helix</keyword>
<name>A0ABS3N2D6_9BACI</name>
<dbReference type="InterPro" id="IPR001733">
    <property type="entry name" value="Peptidase_S26B"/>
</dbReference>
<evidence type="ECO:0000256" key="2">
    <source>
        <dbReference type="SAM" id="Phobius"/>
    </source>
</evidence>
<dbReference type="CDD" id="cd06462">
    <property type="entry name" value="Peptidase_S24_S26"/>
    <property type="match status" value="1"/>
</dbReference>